<evidence type="ECO:0000313" key="8">
    <source>
        <dbReference type="Proteomes" id="UP000326396"/>
    </source>
</evidence>
<protein>
    <recommendedName>
        <fullName evidence="6">BED-type domain-containing protein</fullName>
    </recommendedName>
</protein>
<organism evidence="7 8">
    <name type="scientific">Mikania micrantha</name>
    <name type="common">bitter vine</name>
    <dbReference type="NCBI Taxonomy" id="192012"/>
    <lineage>
        <taxon>Eukaryota</taxon>
        <taxon>Viridiplantae</taxon>
        <taxon>Streptophyta</taxon>
        <taxon>Embryophyta</taxon>
        <taxon>Tracheophyta</taxon>
        <taxon>Spermatophyta</taxon>
        <taxon>Magnoliopsida</taxon>
        <taxon>eudicotyledons</taxon>
        <taxon>Gunneridae</taxon>
        <taxon>Pentapetalae</taxon>
        <taxon>asterids</taxon>
        <taxon>campanulids</taxon>
        <taxon>Asterales</taxon>
        <taxon>Asteraceae</taxon>
        <taxon>Asteroideae</taxon>
        <taxon>Heliantheae alliance</taxon>
        <taxon>Eupatorieae</taxon>
        <taxon>Mikania</taxon>
    </lineage>
</organism>
<keyword evidence="2 4" id="KW-0863">Zinc-finger</keyword>
<accession>A0A5N6P6Q8</accession>
<evidence type="ECO:0000259" key="6">
    <source>
        <dbReference type="PROSITE" id="PS50808"/>
    </source>
</evidence>
<evidence type="ECO:0000313" key="7">
    <source>
        <dbReference type="EMBL" id="KAD5961367.1"/>
    </source>
</evidence>
<dbReference type="AlphaFoldDB" id="A0A5N6P6Q8"/>
<dbReference type="GO" id="GO:0003677">
    <property type="term" value="F:DNA binding"/>
    <property type="evidence" value="ECO:0007669"/>
    <property type="project" value="InterPro"/>
</dbReference>
<gene>
    <name evidence="7" type="ORF">E3N88_12840</name>
</gene>
<keyword evidence="8" id="KW-1185">Reference proteome</keyword>
<dbReference type="InterPro" id="IPR003656">
    <property type="entry name" value="Znf_BED"/>
</dbReference>
<comment type="caution">
    <text evidence="7">The sequence shown here is derived from an EMBL/GenBank/DDBJ whole genome shotgun (WGS) entry which is preliminary data.</text>
</comment>
<dbReference type="PANTHER" id="PTHR46951:SF2">
    <property type="entry name" value="BED-TYPE DOMAIN-CONTAINING PROTEIN"/>
    <property type="match status" value="1"/>
</dbReference>
<evidence type="ECO:0000256" key="5">
    <source>
        <dbReference type="SAM" id="MobiDB-lite"/>
    </source>
</evidence>
<proteinExistence type="predicted"/>
<evidence type="ECO:0000256" key="3">
    <source>
        <dbReference type="ARBA" id="ARBA00022833"/>
    </source>
</evidence>
<reference evidence="7 8" key="1">
    <citation type="submission" date="2019-05" db="EMBL/GenBank/DDBJ databases">
        <title>Mikania micrantha, genome provides insights into the molecular mechanism of rapid growth.</title>
        <authorList>
            <person name="Liu B."/>
        </authorList>
    </citation>
    <scope>NUCLEOTIDE SEQUENCE [LARGE SCALE GENOMIC DNA]</scope>
    <source>
        <strain evidence="7">NLD-2019</strain>
        <tissue evidence="7">Leaf</tissue>
    </source>
</reference>
<sequence length="273" mass="30662">MSTKNARRDPAWKYGVEHQVPAQGGKKGYKYIKCNFCSKIITGGVKRMKEHLGCTHKDVAPCDKVPPEVKEEILHYLKQFQENKFASQRNFEESVGSGAYYSGDGSVNPSSSSRGVRGPMDRFVGTARDNEDGSLPNEKMTPASAKEHRNRYRWSPNVSEHAEIKRGLYNVMARFVQDTQVYMKIEDQLIAYKEKKGLFGFRGSLATYKTRPPVKWWGEYGDDTPELKAFAMKVLGLTCSASAFADQNLTSFDCETLLLETLQKNSAVTSSQA</sequence>
<dbReference type="GO" id="GO:0008270">
    <property type="term" value="F:zinc ion binding"/>
    <property type="evidence" value="ECO:0007669"/>
    <property type="project" value="UniProtKB-KW"/>
</dbReference>
<dbReference type="EMBL" id="SZYD01000006">
    <property type="protein sequence ID" value="KAD5961367.1"/>
    <property type="molecule type" value="Genomic_DNA"/>
</dbReference>
<dbReference type="SUPFAM" id="SSF53098">
    <property type="entry name" value="Ribonuclease H-like"/>
    <property type="match status" value="1"/>
</dbReference>
<dbReference type="InterPro" id="IPR012337">
    <property type="entry name" value="RNaseH-like_sf"/>
</dbReference>
<dbReference type="PROSITE" id="PS50808">
    <property type="entry name" value="ZF_BED"/>
    <property type="match status" value="1"/>
</dbReference>
<feature type="compositionally biased region" description="Low complexity" evidence="5">
    <location>
        <begin position="102"/>
        <end position="118"/>
    </location>
</feature>
<evidence type="ECO:0000256" key="2">
    <source>
        <dbReference type="ARBA" id="ARBA00022771"/>
    </source>
</evidence>
<feature type="domain" description="BED-type" evidence="6">
    <location>
        <begin position="6"/>
        <end position="69"/>
    </location>
</feature>
<evidence type="ECO:0000256" key="1">
    <source>
        <dbReference type="ARBA" id="ARBA00022723"/>
    </source>
</evidence>
<evidence type="ECO:0000256" key="4">
    <source>
        <dbReference type="PROSITE-ProRule" id="PRU00027"/>
    </source>
</evidence>
<dbReference type="Proteomes" id="UP000326396">
    <property type="component" value="Linkage Group LG14"/>
</dbReference>
<keyword evidence="1" id="KW-0479">Metal-binding</keyword>
<dbReference type="PANTHER" id="PTHR46951">
    <property type="entry name" value="BED-TYPE DOMAIN-CONTAINING PROTEIN"/>
    <property type="match status" value="1"/>
</dbReference>
<dbReference type="OrthoDB" id="2012664at2759"/>
<dbReference type="Pfam" id="PF02892">
    <property type="entry name" value="zf-BED"/>
    <property type="match status" value="1"/>
</dbReference>
<keyword evidence="3" id="KW-0862">Zinc</keyword>
<feature type="region of interest" description="Disordered" evidence="5">
    <location>
        <begin position="102"/>
        <end position="152"/>
    </location>
</feature>
<name>A0A5N6P6Q8_9ASTR</name>